<proteinExistence type="predicted"/>
<dbReference type="EMBL" id="JAERRJ010000014">
    <property type="protein sequence ID" value="MBL1079098.1"/>
    <property type="molecule type" value="Genomic_DNA"/>
</dbReference>
<keyword evidence="2" id="KW-0812">Transmembrane</keyword>
<evidence type="ECO:0000256" key="2">
    <source>
        <dbReference type="SAM" id="Phobius"/>
    </source>
</evidence>
<comment type="caution">
    <text evidence="3">The sequence shown here is derived from an EMBL/GenBank/DDBJ whole genome shotgun (WGS) entry which is preliminary data.</text>
</comment>
<keyword evidence="4" id="KW-1185">Reference proteome</keyword>
<sequence length="413" mass="43397">MHDQSKDHADQPVGPPSDPQWEPGMPAAPQHGQWVQGAPGLPHEGLFAPVSYPPPGQDNGFPPLPVNPVVPQRSRLRRGWVWASLAAVIALAVAAVIGVRVLTREEAVAFPVGNCVAMDAATPVEYGCQDSKSLYRIVGREDIVYPPESACLKYSDATRAVTAPVAQGAKADTVLCLAPTRFHKTDPGALQAGDCIDVKESGGSMTVVPCDSKSLPAKVLATELHPKIPVITRACENTPEARMAFGQASLGGRAIVVCAVPTDPKDMDNAKVGDCAAYESMSLVACTDPSATQRVLSVKTVFQKPAKPECAGLHGANSSFTTANEKTDLVMLVCMGPADQKDSLYSVVGECIGSGGGNSRSASSTFRVECSDPSAKYVVSERIDSENAECETPAKLTYSPGVTLGLTICLARR</sequence>
<feature type="region of interest" description="Disordered" evidence="1">
    <location>
        <begin position="1"/>
        <end position="39"/>
    </location>
</feature>
<evidence type="ECO:0000313" key="3">
    <source>
        <dbReference type="EMBL" id="MBL1079098.1"/>
    </source>
</evidence>
<reference evidence="3 4" key="1">
    <citation type="submission" date="2021-01" db="EMBL/GenBank/DDBJ databases">
        <title>WGS of actinomycetes isolated from Thailand.</title>
        <authorList>
            <person name="Thawai C."/>
        </authorList>
    </citation>
    <scope>NUCLEOTIDE SEQUENCE [LARGE SCALE GENOMIC DNA]</scope>
    <source>
        <strain evidence="3 4">LPG 2</strain>
    </source>
</reference>
<accession>A0ABS1MEP6</accession>
<keyword evidence="2" id="KW-0472">Membrane</keyword>
<organism evidence="3 4">
    <name type="scientific">Nocardia acididurans</name>
    <dbReference type="NCBI Taxonomy" id="2802282"/>
    <lineage>
        <taxon>Bacteria</taxon>
        <taxon>Bacillati</taxon>
        <taxon>Actinomycetota</taxon>
        <taxon>Actinomycetes</taxon>
        <taxon>Mycobacteriales</taxon>
        <taxon>Nocardiaceae</taxon>
        <taxon>Nocardia</taxon>
    </lineage>
</organism>
<feature type="transmembrane region" description="Helical" evidence="2">
    <location>
        <begin position="80"/>
        <end position="102"/>
    </location>
</feature>
<dbReference type="RefSeq" id="WP_201954974.1">
    <property type="nucleotide sequence ID" value="NZ_JAERRJ010000014.1"/>
</dbReference>
<keyword evidence="2" id="KW-1133">Transmembrane helix</keyword>
<evidence type="ECO:0000256" key="1">
    <source>
        <dbReference type="SAM" id="MobiDB-lite"/>
    </source>
</evidence>
<gene>
    <name evidence="3" type="ORF">JK358_32310</name>
</gene>
<name>A0ABS1MEP6_9NOCA</name>
<evidence type="ECO:0000313" key="4">
    <source>
        <dbReference type="Proteomes" id="UP000602198"/>
    </source>
</evidence>
<dbReference type="Proteomes" id="UP000602198">
    <property type="component" value="Unassembled WGS sequence"/>
</dbReference>
<feature type="compositionally biased region" description="Basic and acidic residues" evidence="1">
    <location>
        <begin position="1"/>
        <end position="10"/>
    </location>
</feature>
<protein>
    <submittedName>
        <fullName evidence="3">Uncharacterized protein</fullName>
    </submittedName>
</protein>